<sequence length="424" mass="46619">MLLERADELMMLDKEYMRRAIGLAKKGEGWVNPNPKVGAVIVKSGQIIGEGYHVKCGQMHAERNAIASLRESAEGATLYVTMEPCCHYGKTPPCTAAIIENKISRVVIGSKDPNPKVAGKGVKILREAGVEVVEDFLMEECDALNPIFFHYITTGRPYVRLKYAMTADGKIATKTGASRWVTGPEAIHKVHEMRHECMSVMVGVDTVIADDSMLNCRLQDGRDPIRIVCDSKLRIPSDAQLVRTADEYDSETIIVCSVEGLPMGEIRVSEKAPLYMDDENTNPPAKALAKKFGGAEFTKKAAKLNEKGVRLFNFPGHDGRVDLIMLLQYLGKLDIDSLLLEGGGNLNESALRAGIINEVRIFVAPKVFGGKAKSPVEGLGVEHPNMAYKFSFDDVERIGSDLMITCKRIDNLGTYIPEDEDGEE</sequence>
<comment type="catalytic activity">
    <reaction evidence="17">
        <text>2,5-diamino-6-hydroxy-4-(5-phosphoribosylamino)-pyrimidine + H2O + H(+) = 5-amino-6-(5-phospho-D-ribosylamino)uracil + NH4(+)</text>
        <dbReference type="Rhea" id="RHEA:21868"/>
        <dbReference type="ChEBI" id="CHEBI:15377"/>
        <dbReference type="ChEBI" id="CHEBI:15378"/>
        <dbReference type="ChEBI" id="CHEBI:28938"/>
        <dbReference type="ChEBI" id="CHEBI:58453"/>
        <dbReference type="ChEBI" id="CHEBI:58614"/>
        <dbReference type="EC" id="3.5.4.26"/>
    </reaction>
</comment>
<dbReference type="InterPro" id="IPR002734">
    <property type="entry name" value="RibDG_C"/>
</dbReference>
<feature type="binding site" evidence="19">
    <location>
        <position position="178"/>
    </location>
    <ligand>
        <name>substrate</name>
    </ligand>
</feature>
<dbReference type="Gene3D" id="3.40.140.10">
    <property type="entry name" value="Cytidine Deaminase, domain 2"/>
    <property type="match status" value="1"/>
</dbReference>
<dbReference type="CDD" id="cd01284">
    <property type="entry name" value="Riboflavin_deaminase-reductase"/>
    <property type="match status" value="1"/>
</dbReference>
<evidence type="ECO:0000256" key="14">
    <source>
        <dbReference type="ARBA" id="ARBA00023002"/>
    </source>
</evidence>
<comment type="function">
    <text evidence="1">Converts 2,5-diamino-6-(ribosylamino)-4(3h)-pyrimidinone 5'-phosphate into 5-amino-6-(ribosylamino)-2,4(1h,3h)-pyrimidinedione 5'-phosphate.</text>
</comment>
<dbReference type="EC" id="1.1.1.193" evidence="7"/>
<evidence type="ECO:0000256" key="12">
    <source>
        <dbReference type="ARBA" id="ARBA00022833"/>
    </source>
</evidence>
<feature type="binding site" evidence="19">
    <location>
        <position position="231"/>
    </location>
    <ligand>
        <name>NADP(+)</name>
        <dbReference type="ChEBI" id="CHEBI:58349"/>
    </ligand>
</feature>
<feature type="binding site" evidence="19">
    <location>
        <position position="180"/>
    </location>
    <ligand>
        <name>NADP(+)</name>
        <dbReference type="ChEBI" id="CHEBI:58349"/>
    </ligand>
</feature>
<evidence type="ECO:0000256" key="6">
    <source>
        <dbReference type="ARBA" id="ARBA00012766"/>
    </source>
</evidence>
<evidence type="ECO:0000256" key="1">
    <source>
        <dbReference type="ARBA" id="ARBA00002151"/>
    </source>
</evidence>
<feature type="binding site" evidence="19">
    <location>
        <position position="164"/>
    </location>
    <ligand>
        <name>NADP(+)</name>
        <dbReference type="ChEBI" id="CHEBI:58349"/>
    </ligand>
</feature>
<dbReference type="GO" id="GO:0008270">
    <property type="term" value="F:zinc ion binding"/>
    <property type="evidence" value="ECO:0007669"/>
    <property type="project" value="InterPro"/>
</dbReference>
<dbReference type="UniPathway" id="UPA00275">
    <property type="reaction ID" value="UER00401"/>
</dbReference>
<evidence type="ECO:0000256" key="15">
    <source>
        <dbReference type="ARBA" id="ARBA00023268"/>
    </source>
</evidence>
<dbReference type="PROSITE" id="PS51747">
    <property type="entry name" value="CYT_DCMP_DEAMINASES_2"/>
    <property type="match status" value="1"/>
</dbReference>
<dbReference type="GO" id="GO:0009231">
    <property type="term" value="P:riboflavin biosynthetic process"/>
    <property type="evidence" value="ECO:0007669"/>
    <property type="project" value="UniProtKB-UniPathway"/>
</dbReference>
<feature type="binding site" evidence="19">
    <location>
        <position position="214"/>
    </location>
    <ligand>
        <name>substrate</name>
    </ligand>
</feature>
<evidence type="ECO:0000256" key="20">
    <source>
        <dbReference type="PIRSR" id="PIRSR006769-3"/>
    </source>
</evidence>
<dbReference type="SUPFAM" id="SSF53927">
    <property type="entry name" value="Cytidine deaminase-like"/>
    <property type="match status" value="1"/>
</dbReference>
<keyword evidence="10 20" id="KW-0479">Metal-binding</keyword>
<keyword evidence="13 19" id="KW-0521">NADP</keyword>
<comment type="caution">
    <text evidence="22">The sequence shown here is derived from an EMBL/GenBank/DDBJ whole genome shotgun (WGS) entry which is preliminary data.</text>
</comment>
<evidence type="ECO:0000256" key="7">
    <source>
        <dbReference type="ARBA" id="ARBA00013173"/>
    </source>
</evidence>
<evidence type="ECO:0000256" key="11">
    <source>
        <dbReference type="ARBA" id="ARBA00022801"/>
    </source>
</evidence>
<dbReference type="PROSITE" id="PS00903">
    <property type="entry name" value="CYT_DCMP_DEAMINASES_1"/>
    <property type="match status" value="1"/>
</dbReference>
<comment type="pathway">
    <text evidence="3">Cofactor biosynthesis; riboflavin biosynthesis; 5-amino-6-(D-ribitylamino)uracil from GTP: step 3/4.</text>
</comment>
<gene>
    <name evidence="22" type="ORF">HMPREF0581_0701</name>
</gene>
<evidence type="ECO:0000256" key="18">
    <source>
        <dbReference type="PIRSR" id="PIRSR006769-1"/>
    </source>
</evidence>
<dbReference type="InterPro" id="IPR004794">
    <property type="entry name" value="Eubact_RibD"/>
</dbReference>
<evidence type="ECO:0000256" key="8">
    <source>
        <dbReference type="ARBA" id="ARBA00019930"/>
    </source>
</evidence>
<evidence type="ECO:0000256" key="3">
    <source>
        <dbReference type="ARBA" id="ARBA00004910"/>
    </source>
</evidence>
<dbReference type="GO" id="GO:0008703">
    <property type="term" value="F:5-amino-6-(5-phosphoribosylamino)uracil reductase activity"/>
    <property type="evidence" value="ECO:0007669"/>
    <property type="project" value="UniProtKB-EC"/>
</dbReference>
<evidence type="ECO:0000256" key="16">
    <source>
        <dbReference type="ARBA" id="ARBA00049861"/>
    </source>
</evidence>
<dbReference type="PANTHER" id="PTHR38011">
    <property type="entry name" value="DIHYDROFOLATE REDUCTASE FAMILY PROTEIN (AFU_ORTHOLOGUE AFUA_8G06820)"/>
    <property type="match status" value="1"/>
</dbReference>
<dbReference type="FunFam" id="3.40.140.10:FF:000025">
    <property type="entry name" value="Riboflavin biosynthesis protein RibD"/>
    <property type="match status" value="1"/>
</dbReference>
<keyword evidence="15" id="KW-0511">Multifunctional enzyme</keyword>
<dbReference type="PANTHER" id="PTHR38011:SF7">
    <property type="entry name" value="2,5-DIAMINO-6-RIBOSYLAMINO-4(3H)-PYRIMIDINONE 5'-PHOSPHATE REDUCTASE"/>
    <property type="match status" value="1"/>
</dbReference>
<evidence type="ECO:0000259" key="21">
    <source>
        <dbReference type="PROSITE" id="PS51747"/>
    </source>
</evidence>
<dbReference type="Gene3D" id="3.40.430.10">
    <property type="entry name" value="Dihydrofolate Reductase, subunit A"/>
    <property type="match status" value="1"/>
</dbReference>
<feature type="binding site" evidence="19">
    <location>
        <position position="206"/>
    </location>
    <ligand>
        <name>substrate</name>
    </ligand>
</feature>
<feature type="active site" description="Proton donor" evidence="18">
    <location>
        <position position="62"/>
    </location>
</feature>
<dbReference type="Pfam" id="PF01872">
    <property type="entry name" value="RibD_C"/>
    <property type="match status" value="2"/>
</dbReference>
<keyword evidence="9" id="KW-0686">Riboflavin biosynthesis</keyword>
<comment type="pathway">
    <text evidence="2">Cofactor biosynthesis; riboflavin biosynthesis; 5-amino-6-(D-ribitylamino)uracil from GTP: step 2/4.</text>
</comment>
<dbReference type="NCBIfam" id="TIGR00326">
    <property type="entry name" value="eubact_ribD"/>
    <property type="match status" value="1"/>
</dbReference>
<dbReference type="InterPro" id="IPR002125">
    <property type="entry name" value="CMP_dCMP_dom"/>
</dbReference>
<feature type="binding site" evidence="19">
    <location>
        <position position="217"/>
    </location>
    <ligand>
        <name>substrate</name>
    </ligand>
</feature>
<evidence type="ECO:0000256" key="13">
    <source>
        <dbReference type="ARBA" id="ARBA00022857"/>
    </source>
</evidence>
<keyword evidence="12 20" id="KW-0862">Zinc</keyword>
<dbReference type="GO" id="GO:0008835">
    <property type="term" value="F:diaminohydroxyphosphoribosylaminopyrimidine deaminase activity"/>
    <property type="evidence" value="ECO:0007669"/>
    <property type="project" value="UniProtKB-EC"/>
</dbReference>
<evidence type="ECO:0000256" key="10">
    <source>
        <dbReference type="ARBA" id="ARBA00022723"/>
    </source>
</evidence>
<feature type="binding site" evidence="20">
    <location>
        <position position="94"/>
    </location>
    <ligand>
        <name>Zn(2+)</name>
        <dbReference type="ChEBI" id="CHEBI:29105"/>
        <note>catalytic</note>
    </ligand>
</feature>
<feature type="domain" description="CMP/dCMP-type deaminase" evidence="21">
    <location>
        <begin position="11"/>
        <end position="133"/>
    </location>
</feature>
<evidence type="ECO:0000256" key="5">
    <source>
        <dbReference type="ARBA" id="ARBA00007417"/>
    </source>
</evidence>
<proteinExistence type="inferred from homology"/>
<evidence type="ECO:0000256" key="19">
    <source>
        <dbReference type="PIRSR" id="PIRSR006769-2"/>
    </source>
</evidence>
<evidence type="ECO:0000256" key="4">
    <source>
        <dbReference type="ARBA" id="ARBA00005259"/>
    </source>
</evidence>
<dbReference type="AlphaFoldDB" id="X8IW71"/>
<comment type="similarity">
    <text evidence="5">In the C-terminal section; belongs to the HTP reductase family.</text>
</comment>
<comment type="catalytic activity">
    <reaction evidence="16">
        <text>5-amino-6-(5-phospho-D-ribitylamino)uracil + NADP(+) = 5-amino-6-(5-phospho-D-ribosylamino)uracil + NADPH + H(+)</text>
        <dbReference type="Rhea" id="RHEA:17845"/>
        <dbReference type="ChEBI" id="CHEBI:15378"/>
        <dbReference type="ChEBI" id="CHEBI:57783"/>
        <dbReference type="ChEBI" id="CHEBI:58349"/>
        <dbReference type="ChEBI" id="CHEBI:58421"/>
        <dbReference type="ChEBI" id="CHEBI:58453"/>
        <dbReference type="EC" id="1.1.1.193"/>
    </reaction>
</comment>
<feature type="binding site" evidence="20">
    <location>
        <position position="85"/>
    </location>
    <ligand>
        <name>Zn(2+)</name>
        <dbReference type="ChEBI" id="CHEBI:29105"/>
        <note>catalytic</note>
    </ligand>
</feature>
<evidence type="ECO:0000313" key="23">
    <source>
        <dbReference type="Proteomes" id="UP000022645"/>
    </source>
</evidence>
<keyword evidence="11" id="KW-0378">Hydrolase</keyword>
<feature type="binding site" evidence="19">
    <location>
        <position position="194"/>
    </location>
    <ligand>
        <name>substrate</name>
    </ligand>
</feature>
<evidence type="ECO:0000313" key="22">
    <source>
        <dbReference type="EMBL" id="EUC53449.1"/>
    </source>
</evidence>
<evidence type="ECO:0000256" key="17">
    <source>
        <dbReference type="ARBA" id="ARBA00049886"/>
    </source>
</evidence>
<evidence type="ECO:0000256" key="9">
    <source>
        <dbReference type="ARBA" id="ARBA00022619"/>
    </source>
</evidence>
<dbReference type="SUPFAM" id="SSF53597">
    <property type="entry name" value="Dihydrofolate reductase-like"/>
    <property type="match status" value="1"/>
</dbReference>
<organism evidence="22 23">
    <name type="scientific">Mogibacterium timidum ATCC 33093</name>
    <dbReference type="NCBI Taxonomy" id="1401079"/>
    <lineage>
        <taxon>Bacteria</taxon>
        <taxon>Bacillati</taxon>
        <taxon>Bacillota</taxon>
        <taxon>Clostridia</taxon>
        <taxon>Peptostreptococcales</taxon>
        <taxon>Anaerovoracaceae</taxon>
        <taxon>Mogibacterium</taxon>
    </lineage>
</organism>
<comment type="cofactor">
    <cofactor evidence="20">
        <name>Zn(2+)</name>
        <dbReference type="ChEBI" id="CHEBI:29105"/>
    </cofactor>
    <text evidence="20">Binds 1 zinc ion.</text>
</comment>
<dbReference type="Proteomes" id="UP000022645">
    <property type="component" value="Unassembled WGS sequence"/>
</dbReference>
<dbReference type="InterPro" id="IPR024072">
    <property type="entry name" value="DHFR-like_dom_sf"/>
</dbReference>
<feature type="binding site" evidence="20">
    <location>
        <position position="60"/>
    </location>
    <ligand>
        <name>Zn(2+)</name>
        <dbReference type="ChEBI" id="CHEBI:29105"/>
        <note>catalytic</note>
    </ligand>
</feature>
<protein>
    <recommendedName>
        <fullName evidence="8">Riboflavin biosynthesis protein RibD</fullName>
        <ecNumber evidence="7">1.1.1.193</ecNumber>
        <ecNumber evidence="6">3.5.4.26</ecNumber>
    </recommendedName>
</protein>
<reference evidence="22 23" key="1">
    <citation type="submission" date="2014-01" db="EMBL/GenBank/DDBJ databases">
        <authorList>
            <person name="Durkin A.S."/>
            <person name="McCorrison J."/>
            <person name="Torralba M."/>
            <person name="Gillis M."/>
            <person name="Haft D.H."/>
            <person name="Methe B."/>
            <person name="Sutton G."/>
            <person name="Nelson K.E."/>
        </authorList>
    </citation>
    <scope>NUCLEOTIDE SEQUENCE [LARGE SCALE GENOMIC DNA]</scope>
    <source>
        <strain evidence="22 23">ATCC 33093</strain>
    </source>
</reference>
<keyword evidence="14" id="KW-0560">Oxidoreductase</keyword>
<dbReference type="InterPro" id="IPR050765">
    <property type="entry name" value="Riboflavin_Biosynth_HTPR"/>
</dbReference>
<feature type="binding site" evidence="19">
    <location>
        <position position="210"/>
    </location>
    <ligand>
        <name>NADP(+)</name>
        <dbReference type="ChEBI" id="CHEBI:58349"/>
    </ligand>
</feature>
<comment type="similarity">
    <text evidence="4">In the N-terminal section; belongs to the cytidine and deoxycytidylate deaminase family.</text>
</comment>
<accession>X8IW71</accession>
<evidence type="ECO:0000256" key="2">
    <source>
        <dbReference type="ARBA" id="ARBA00004882"/>
    </source>
</evidence>
<dbReference type="Pfam" id="PF00383">
    <property type="entry name" value="dCMP_cyt_deam_1"/>
    <property type="match status" value="1"/>
</dbReference>
<dbReference type="EMBL" id="JALU01000005">
    <property type="protein sequence ID" value="EUC53449.1"/>
    <property type="molecule type" value="Genomic_DNA"/>
</dbReference>
<dbReference type="InterPro" id="IPR016193">
    <property type="entry name" value="Cytidine_deaminase-like"/>
</dbReference>
<dbReference type="PATRIC" id="fig|1401079.3.peg.392"/>
<dbReference type="EC" id="3.5.4.26" evidence="6"/>
<dbReference type="PIRSF" id="PIRSF006769">
    <property type="entry name" value="RibD"/>
    <property type="match status" value="1"/>
</dbReference>
<name>X8IW71_9FIRM</name>
<dbReference type="InterPro" id="IPR016192">
    <property type="entry name" value="APOBEC/CMP_deaminase_Zn-bd"/>
</dbReference>